<reference evidence="2 3" key="1">
    <citation type="submission" date="2018-02" db="EMBL/GenBank/DDBJ databases">
        <title>Comparative genomes isolates from brazilian mangrove.</title>
        <authorList>
            <person name="Araujo J.E."/>
            <person name="Taketani R.G."/>
            <person name="Silva M.C.P."/>
            <person name="Loureco M.V."/>
            <person name="Andreote F.D."/>
        </authorList>
    </citation>
    <scope>NUCLEOTIDE SEQUENCE [LARGE SCALE GENOMIC DNA]</scope>
    <source>
        <strain evidence="2 3">Nap-Phe MGV</strain>
    </source>
</reference>
<dbReference type="RefSeq" id="WP_105338741.1">
    <property type="nucleotide sequence ID" value="NZ_PUHZ01000025.1"/>
</dbReference>
<organism evidence="2 3">
    <name type="scientific">Blastopirellula marina</name>
    <dbReference type="NCBI Taxonomy" id="124"/>
    <lineage>
        <taxon>Bacteria</taxon>
        <taxon>Pseudomonadati</taxon>
        <taxon>Planctomycetota</taxon>
        <taxon>Planctomycetia</taxon>
        <taxon>Pirellulales</taxon>
        <taxon>Pirellulaceae</taxon>
        <taxon>Blastopirellula</taxon>
    </lineage>
</organism>
<feature type="domain" description="TadE-like" evidence="1">
    <location>
        <begin position="12"/>
        <end position="52"/>
    </location>
</feature>
<dbReference type="Proteomes" id="UP000237819">
    <property type="component" value="Unassembled WGS sequence"/>
</dbReference>
<comment type="caution">
    <text evidence="2">The sequence shown here is derived from an EMBL/GenBank/DDBJ whole genome shotgun (WGS) entry which is preliminary data.</text>
</comment>
<name>A0A2S8GCK3_9BACT</name>
<dbReference type="AlphaFoldDB" id="A0A2S8GCK3"/>
<accession>A0A2S8GCK3</accession>
<dbReference type="InterPro" id="IPR012495">
    <property type="entry name" value="TadE-like_dom"/>
</dbReference>
<gene>
    <name evidence="2" type="ORF">C5Y93_27830</name>
</gene>
<evidence type="ECO:0000313" key="2">
    <source>
        <dbReference type="EMBL" id="PQO42159.1"/>
    </source>
</evidence>
<dbReference type="Pfam" id="PF07811">
    <property type="entry name" value="TadE"/>
    <property type="match status" value="1"/>
</dbReference>
<dbReference type="OrthoDB" id="291135at2"/>
<proteinExistence type="predicted"/>
<evidence type="ECO:0000313" key="3">
    <source>
        <dbReference type="Proteomes" id="UP000237819"/>
    </source>
</evidence>
<protein>
    <recommendedName>
        <fullName evidence="1">TadE-like domain-containing protein</fullName>
    </recommendedName>
</protein>
<sequence>MLLMHKARRRASSLLEIILGLPLLLMVLFAVAQFGLLQSNQQSLKMASRAGALVAAELTIVPGEPLPGEVLDAVNEVLRQSGLIGSAEFIELVGGVQMNHNLAGGDVLVAGMGCDPPTIPYPDRPYVQVTVCLEATRLAPNTLSILGINFSNRFVSMTSLHRHELSP</sequence>
<dbReference type="EMBL" id="PUHZ01000025">
    <property type="protein sequence ID" value="PQO42159.1"/>
    <property type="molecule type" value="Genomic_DNA"/>
</dbReference>
<evidence type="ECO:0000259" key="1">
    <source>
        <dbReference type="Pfam" id="PF07811"/>
    </source>
</evidence>